<protein>
    <recommendedName>
        <fullName evidence="3">DNA polymerase III beta sliding clamp C-terminal domain-containing protein</fullName>
    </recommendedName>
</protein>
<dbReference type="EMBL" id="JABAGO010000051">
    <property type="protein sequence ID" value="NMF00683.1"/>
    <property type="molecule type" value="Genomic_DNA"/>
</dbReference>
<accession>A0A848D3J3</accession>
<dbReference type="AlphaFoldDB" id="A0A848D3J3"/>
<evidence type="ECO:0000313" key="2">
    <source>
        <dbReference type="Proteomes" id="UP000561326"/>
    </source>
</evidence>
<dbReference type="Gene3D" id="3.70.10.10">
    <property type="match status" value="1"/>
</dbReference>
<evidence type="ECO:0008006" key="3">
    <source>
        <dbReference type="Google" id="ProtNLM"/>
    </source>
</evidence>
<reference evidence="1 2" key="1">
    <citation type="submission" date="2020-04" db="EMBL/GenBank/DDBJ databases">
        <authorList>
            <person name="Hitch T.C.A."/>
            <person name="Wylensek D."/>
            <person name="Clavel T."/>
        </authorList>
    </citation>
    <scope>NUCLEOTIDE SEQUENCE [LARGE SCALE GENOMIC DNA]</scope>
    <source>
        <strain evidence="1 2">WB01_D5_05</strain>
    </source>
</reference>
<dbReference type="InterPro" id="IPR046938">
    <property type="entry name" value="DNA_clamp_sf"/>
</dbReference>
<proteinExistence type="predicted"/>
<name>A0A848D3J3_ANEAE</name>
<dbReference type="SUPFAM" id="SSF55979">
    <property type="entry name" value="DNA clamp"/>
    <property type="match status" value="1"/>
</dbReference>
<comment type="caution">
    <text evidence="1">The sequence shown here is derived from an EMBL/GenBank/DDBJ whole genome shotgun (WGS) entry which is preliminary data.</text>
</comment>
<dbReference type="Proteomes" id="UP000561326">
    <property type="component" value="Unassembled WGS sequence"/>
</dbReference>
<organism evidence="1 2">
    <name type="scientific">Aneurinibacillus aneurinilyticus</name>
    <name type="common">Bacillus aneurinolyticus</name>
    <dbReference type="NCBI Taxonomy" id="1391"/>
    <lineage>
        <taxon>Bacteria</taxon>
        <taxon>Bacillati</taxon>
        <taxon>Bacillota</taxon>
        <taxon>Bacilli</taxon>
        <taxon>Bacillales</taxon>
        <taxon>Paenibacillaceae</taxon>
        <taxon>Aneurinibacillus group</taxon>
        <taxon>Aneurinibacillus</taxon>
    </lineage>
</organism>
<sequence>MIEALRTVDNKEVRIEFTGPMQPFMIYPVGGATILRLILPVSTNH</sequence>
<gene>
    <name evidence="1" type="ORF">HF838_20875</name>
</gene>
<evidence type="ECO:0000313" key="1">
    <source>
        <dbReference type="EMBL" id="NMF00683.1"/>
    </source>
</evidence>